<reference evidence="3 4" key="1">
    <citation type="journal article" date="2022" name="Cell">
        <title>Repeat-based holocentromeres influence genome architecture and karyotype evolution.</title>
        <authorList>
            <person name="Hofstatter P.G."/>
            <person name="Thangavel G."/>
            <person name="Lux T."/>
            <person name="Neumann P."/>
            <person name="Vondrak T."/>
            <person name="Novak P."/>
            <person name="Zhang M."/>
            <person name="Costa L."/>
            <person name="Castellani M."/>
            <person name="Scott A."/>
            <person name="Toegelov H."/>
            <person name="Fuchs J."/>
            <person name="Mata-Sucre Y."/>
            <person name="Dias Y."/>
            <person name="Vanzela A.L.L."/>
            <person name="Huettel B."/>
            <person name="Almeida C.C.S."/>
            <person name="Simkova H."/>
            <person name="Souza G."/>
            <person name="Pedrosa-Harand A."/>
            <person name="Macas J."/>
            <person name="Mayer K.F.X."/>
            <person name="Houben A."/>
            <person name="Marques A."/>
        </authorList>
    </citation>
    <scope>NUCLEOTIDE SEQUENCE [LARGE SCALE GENOMIC DNA]</scope>
    <source>
        <strain evidence="3">RhyTen1mFocal</strain>
    </source>
</reference>
<proteinExistence type="predicted"/>
<dbReference type="Pfam" id="PF00314">
    <property type="entry name" value="Thaumatin"/>
    <property type="match status" value="1"/>
</dbReference>
<comment type="caution">
    <text evidence="3">The sequence shown here is derived from an EMBL/GenBank/DDBJ whole genome shotgun (WGS) entry which is preliminary data.</text>
</comment>
<organism evidence="3 4">
    <name type="scientific">Rhynchospora tenuis</name>
    <dbReference type="NCBI Taxonomy" id="198213"/>
    <lineage>
        <taxon>Eukaryota</taxon>
        <taxon>Viridiplantae</taxon>
        <taxon>Streptophyta</taxon>
        <taxon>Embryophyta</taxon>
        <taxon>Tracheophyta</taxon>
        <taxon>Spermatophyta</taxon>
        <taxon>Magnoliopsida</taxon>
        <taxon>Liliopsida</taxon>
        <taxon>Poales</taxon>
        <taxon>Cyperaceae</taxon>
        <taxon>Cyperoideae</taxon>
        <taxon>Rhynchosporeae</taxon>
        <taxon>Rhynchospora</taxon>
    </lineage>
</organism>
<gene>
    <name evidence="3" type="ORF">LUZ61_002399</name>
</gene>
<dbReference type="EMBL" id="JAMRDG010000001">
    <property type="protein sequence ID" value="KAJ3698694.1"/>
    <property type="molecule type" value="Genomic_DNA"/>
</dbReference>
<feature type="signal peptide" evidence="2">
    <location>
        <begin position="1"/>
        <end position="25"/>
    </location>
</feature>
<protein>
    <recommendedName>
        <fullName evidence="5">Thaumatin-like protein</fullName>
    </recommendedName>
</protein>
<evidence type="ECO:0000256" key="2">
    <source>
        <dbReference type="SAM" id="SignalP"/>
    </source>
</evidence>
<feature type="disulfide bond" evidence="1">
    <location>
        <begin position="81"/>
        <end position="90"/>
    </location>
</feature>
<dbReference type="PROSITE" id="PS51367">
    <property type="entry name" value="THAUMATIN_2"/>
    <property type="match status" value="1"/>
</dbReference>
<dbReference type="SMART" id="SM00205">
    <property type="entry name" value="THN"/>
    <property type="match status" value="1"/>
</dbReference>
<dbReference type="InterPro" id="IPR037176">
    <property type="entry name" value="Osmotin/thaumatin-like_sf"/>
</dbReference>
<dbReference type="AlphaFoldDB" id="A0AAD6ERR8"/>
<keyword evidence="4" id="KW-1185">Reference proteome</keyword>
<keyword evidence="1" id="KW-1015">Disulfide bond</keyword>
<dbReference type="Proteomes" id="UP001210211">
    <property type="component" value="Unassembled WGS sequence"/>
</dbReference>
<accession>A0AAD6ERR8</accession>
<dbReference type="InterPro" id="IPR001938">
    <property type="entry name" value="Thaumatin"/>
</dbReference>
<dbReference type="PIRSF" id="PIRSF002703">
    <property type="entry name" value="Thaumatin"/>
    <property type="match status" value="1"/>
</dbReference>
<evidence type="ECO:0000313" key="3">
    <source>
        <dbReference type="EMBL" id="KAJ3698694.1"/>
    </source>
</evidence>
<dbReference type="PANTHER" id="PTHR31048">
    <property type="entry name" value="OS03G0233200 PROTEIN"/>
    <property type="match status" value="1"/>
</dbReference>
<dbReference type="Gene3D" id="2.60.110.10">
    <property type="entry name" value="Thaumatin"/>
    <property type="match status" value="1"/>
</dbReference>
<keyword evidence="2" id="KW-0732">Signal</keyword>
<sequence>MASLKHLTLFLSLACLLFLGHSGNTKPITIKLWNNCPQVIYPAFQNVASNENPYKGGLQPNENYVVEVDIYEGRIWPRTGCTFSSTGMKCTTGDCGGERCTTDGSGVFTFAELIHRRGDHANIGLKYNNQVTIPMEFGPLNTYDEEQCKALQCLQTGCGNNVLSASCKLPNSFFLTFCPNIRAEDEIIRTVVDN</sequence>
<evidence type="ECO:0000313" key="4">
    <source>
        <dbReference type="Proteomes" id="UP001210211"/>
    </source>
</evidence>
<feature type="chain" id="PRO_5042231834" description="Thaumatin-like protein" evidence="2">
    <location>
        <begin position="26"/>
        <end position="194"/>
    </location>
</feature>
<name>A0AAD6ERR8_9POAL</name>
<feature type="disulfide bond" evidence="1">
    <location>
        <begin position="95"/>
        <end position="100"/>
    </location>
</feature>
<evidence type="ECO:0008006" key="5">
    <source>
        <dbReference type="Google" id="ProtNLM"/>
    </source>
</evidence>
<evidence type="ECO:0000256" key="1">
    <source>
        <dbReference type="PIRSR" id="PIRSR002703-1"/>
    </source>
</evidence>
<dbReference type="SUPFAM" id="SSF49870">
    <property type="entry name" value="Osmotin, thaumatin-like protein"/>
    <property type="match status" value="1"/>
</dbReference>